<comment type="caution">
    <text evidence="7">The sequence shown here is derived from an EMBL/GenBank/DDBJ whole genome shotgun (WGS) entry which is preliminary data.</text>
</comment>
<dbReference type="InterPro" id="IPR005135">
    <property type="entry name" value="Endo/exonuclease/phosphatase"/>
</dbReference>
<feature type="domain" description="Endonuclease/exonuclease/phosphatase" evidence="6">
    <location>
        <begin position="11"/>
        <end position="257"/>
    </location>
</feature>
<evidence type="ECO:0000313" key="7">
    <source>
        <dbReference type="EMBL" id="MFI7588245.1"/>
    </source>
</evidence>
<dbReference type="PROSITE" id="PS51435">
    <property type="entry name" value="AP_NUCLEASE_F1_4"/>
    <property type="match status" value="1"/>
</dbReference>
<gene>
    <name evidence="7" type="ORF">ACIB24_14345</name>
</gene>
<dbReference type="SUPFAM" id="SSF56219">
    <property type="entry name" value="DNase I-like"/>
    <property type="match status" value="1"/>
</dbReference>
<dbReference type="Pfam" id="PF03372">
    <property type="entry name" value="Exo_endo_phos"/>
    <property type="match status" value="1"/>
</dbReference>
<dbReference type="Gene3D" id="3.60.10.10">
    <property type="entry name" value="Endonuclease/exonuclease/phosphatase"/>
    <property type="match status" value="1"/>
</dbReference>
<evidence type="ECO:0000313" key="8">
    <source>
        <dbReference type="Proteomes" id="UP001612915"/>
    </source>
</evidence>
<dbReference type="GO" id="GO:0008311">
    <property type="term" value="F:double-stranded DNA 3'-5' DNA exonuclease activity"/>
    <property type="evidence" value="ECO:0007669"/>
    <property type="project" value="UniProtKB-EC"/>
</dbReference>
<keyword evidence="8" id="KW-1185">Reference proteome</keyword>
<dbReference type="Proteomes" id="UP001612915">
    <property type="component" value="Unassembled WGS sequence"/>
</dbReference>
<keyword evidence="5" id="KW-0460">Magnesium</keyword>
<dbReference type="PANTHER" id="PTHR43250:SF2">
    <property type="entry name" value="EXODEOXYRIBONUCLEASE III"/>
    <property type="match status" value="1"/>
</dbReference>
<evidence type="ECO:0000256" key="2">
    <source>
        <dbReference type="ARBA" id="ARBA00007092"/>
    </source>
</evidence>
<evidence type="ECO:0000256" key="3">
    <source>
        <dbReference type="ARBA" id="ARBA00022723"/>
    </source>
</evidence>
<dbReference type="InterPro" id="IPR004808">
    <property type="entry name" value="AP_endonuc_1"/>
</dbReference>
<dbReference type="EC" id="3.1.11.2" evidence="7"/>
<dbReference type="CDD" id="cd10281">
    <property type="entry name" value="Nape_like_AP-endo"/>
    <property type="match status" value="1"/>
</dbReference>
<sequence>MPIEPRLLTVASCNVNGVRAAVRRGMGPWLAATKPDVLCLQEVRAPDAEVAAVLGDGWSGVHAEAAAKGRAGVSVHSRVAPVAVRVGLPGFLDAGRWVEADVPVASGVLTVCSTYVHTGEADTPKQDEKYAFLAAMRTRLLELAADGRYVLVTGDFNICHHEVDLKNWKGNLKKSGFLPDERAWLTALLESGFVDVGRRLGGEGPGPYTWWSWRGQAFDNDAGWRIDYQLASANLAARAVKASVHRAATYAQRWSDHAPVVVTYEV</sequence>
<evidence type="ECO:0000256" key="5">
    <source>
        <dbReference type="ARBA" id="ARBA00022842"/>
    </source>
</evidence>
<protein>
    <submittedName>
        <fullName evidence="7">Exodeoxyribonuclease III</fullName>
        <ecNumber evidence="7">3.1.11.2</ecNumber>
    </submittedName>
</protein>
<evidence type="ECO:0000256" key="4">
    <source>
        <dbReference type="ARBA" id="ARBA00022801"/>
    </source>
</evidence>
<keyword evidence="3" id="KW-0479">Metal-binding</keyword>
<dbReference type="InterPro" id="IPR036691">
    <property type="entry name" value="Endo/exonu/phosph_ase_sf"/>
</dbReference>
<accession>A0ABW8APE8</accession>
<evidence type="ECO:0000259" key="6">
    <source>
        <dbReference type="Pfam" id="PF03372"/>
    </source>
</evidence>
<dbReference type="PANTHER" id="PTHR43250">
    <property type="entry name" value="EXODEOXYRIBONUCLEASE III"/>
    <property type="match status" value="1"/>
</dbReference>
<evidence type="ECO:0000256" key="1">
    <source>
        <dbReference type="ARBA" id="ARBA00001946"/>
    </source>
</evidence>
<dbReference type="NCBIfam" id="TIGR00195">
    <property type="entry name" value="exoDNase_III"/>
    <property type="match status" value="1"/>
</dbReference>
<comment type="similarity">
    <text evidence="2">Belongs to the DNA repair enzymes AP/ExoA family.</text>
</comment>
<dbReference type="RefSeq" id="WP_398281456.1">
    <property type="nucleotide sequence ID" value="NZ_JBITLV010000004.1"/>
</dbReference>
<keyword evidence="4 7" id="KW-0378">Hydrolase</keyword>
<dbReference type="NCBIfam" id="TIGR00633">
    <property type="entry name" value="xth"/>
    <property type="match status" value="1"/>
</dbReference>
<comment type="cofactor">
    <cofactor evidence="1">
        <name>Mg(2+)</name>
        <dbReference type="ChEBI" id="CHEBI:18420"/>
    </cofactor>
</comment>
<name>A0ABW8APE8_9ACTN</name>
<dbReference type="InterPro" id="IPR037493">
    <property type="entry name" value="ExoIII-like"/>
</dbReference>
<dbReference type="EMBL" id="JBITLV010000004">
    <property type="protein sequence ID" value="MFI7588245.1"/>
    <property type="molecule type" value="Genomic_DNA"/>
</dbReference>
<proteinExistence type="inferred from homology"/>
<reference evidence="7 8" key="1">
    <citation type="submission" date="2024-10" db="EMBL/GenBank/DDBJ databases">
        <title>The Natural Products Discovery Center: Release of the First 8490 Sequenced Strains for Exploring Actinobacteria Biosynthetic Diversity.</title>
        <authorList>
            <person name="Kalkreuter E."/>
            <person name="Kautsar S.A."/>
            <person name="Yang D."/>
            <person name="Bader C.D."/>
            <person name="Teijaro C.N."/>
            <person name="Fluegel L."/>
            <person name="Davis C.M."/>
            <person name="Simpson J.R."/>
            <person name="Lauterbach L."/>
            <person name="Steele A.D."/>
            <person name="Gui C."/>
            <person name="Meng S."/>
            <person name="Li G."/>
            <person name="Viehrig K."/>
            <person name="Ye F."/>
            <person name="Su P."/>
            <person name="Kiefer A.F."/>
            <person name="Nichols A."/>
            <person name="Cepeda A.J."/>
            <person name="Yan W."/>
            <person name="Fan B."/>
            <person name="Jiang Y."/>
            <person name="Adhikari A."/>
            <person name="Zheng C.-J."/>
            <person name="Schuster L."/>
            <person name="Cowan T.M."/>
            <person name="Smanski M.J."/>
            <person name="Chevrette M.G."/>
            <person name="De Carvalho L.P.S."/>
            <person name="Shen B."/>
        </authorList>
    </citation>
    <scope>NUCLEOTIDE SEQUENCE [LARGE SCALE GENOMIC DNA]</scope>
    <source>
        <strain evidence="7 8">NPDC049639</strain>
    </source>
</reference>
<organism evidence="7 8">
    <name type="scientific">Spongisporangium articulatum</name>
    <dbReference type="NCBI Taxonomy" id="3362603"/>
    <lineage>
        <taxon>Bacteria</taxon>
        <taxon>Bacillati</taxon>
        <taxon>Actinomycetota</taxon>
        <taxon>Actinomycetes</taxon>
        <taxon>Kineosporiales</taxon>
        <taxon>Kineosporiaceae</taxon>
        <taxon>Spongisporangium</taxon>
    </lineage>
</organism>